<dbReference type="Proteomes" id="UP000478052">
    <property type="component" value="Unassembled WGS sequence"/>
</dbReference>
<sequence>MSSNKKLKVSRSTRYRRRLNASTLATTMLCDYSDDEPLATQLCDFTDDEPIDNQLKAIEVVPSLNNEPICEANFNHSTDYIIQSDDTNRINSSLISSPSSQCLNSSDSDNNSDNIDLQSSLNGGDYHNFGLKNEIEFLLEVEPQLVPSHLSLVVGIDGIALTSNPTTHCWPILGYFSNIPYKYRSVFIIGVFLGLSKPKNCNEFLMQFVIELKELINTGIRLNDKYITVNLYALICDAPAKSFILNFKGHNGKNSCLCCLCIGERKYSRTYFSNKDAPLRTHASFITYTDCEFHIGETIIDEIPHFDIILSTPYDYMHLICIGVVKKLMMYWIVSKNKHPIALPPNLMNALEIKLNLLVKYIPEMIFQRKSNENSRQHPLRDVQR</sequence>
<dbReference type="PANTHER" id="PTHR33053">
    <property type="entry name" value="PROTEIN, PUTATIVE-RELATED"/>
    <property type="match status" value="1"/>
</dbReference>
<accession>A0A6G0Z738</accession>
<dbReference type="AlphaFoldDB" id="A0A6G0Z738"/>
<dbReference type="PANTHER" id="PTHR33053:SF9">
    <property type="entry name" value="AGAP000105-PA"/>
    <property type="match status" value="1"/>
</dbReference>
<evidence type="ECO:0000313" key="2">
    <source>
        <dbReference type="Proteomes" id="UP000478052"/>
    </source>
</evidence>
<protein>
    <recommendedName>
        <fullName evidence="3">DUF4806 domain-containing protein</fullName>
    </recommendedName>
</protein>
<reference evidence="1 2" key="1">
    <citation type="submission" date="2019-08" db="EMBL/GenBank/DDBJ databases">
        <title>Whole genome of Aphis craccivora.</title>
        <authorList>
            <person name="Voronova N.V."/>
            <person name="Shulinski R.S."/>
            <person name="Bandarenka Y.V."/>
            <person name="Zhorov D.G."/>
            <person name="Warner D."/>
        </authorList>
    </citation>
    <scope>NUCLEOTIDE SEQUENCE [LARGE SCALE GENOMIC DNA]</scope>
    <source>
        <strain evidence="1">180601</strain>
        <tissue evidence="1">Whole Body</tissue>
    </source>
</reference>
<organism evidence="1 2">
    <name type="scientific">Aphis craccivora</name>
    <name type="common">Cowpea aphid</name>
    <dbReference type="NCBI Taxonomy" id="307492"/>
    <lineage>
        <taxon>Eukaryota</taxon>
        <taxon>Metazoa</taxon>
        <taxon>Ecdysozoa</taxon>
        <taxon>Arthropoda</taxon>
        <taxon>Hexapoda</taxon>
        <taxon>Insecta</taxon>
        <taxon>Pterygota</taxon>
        <taxon>Neoptera</taxon>
        <taxon>Paraneoptera</taxon>
        <taxon>Hemiptera</taxon>
        <taxon>Sternorrhyncha</taxon>
        <taxon>Aphidomorpha</taxon>
        <taxon>Aphidoidea</taxon>
        <taxon>Aphididae</taxon>
        <taxon>Aphidini</taxon>
        <taxon>Aphis</taxon>
        <taxon>Aphis</taxon>
    </lineage>
</organism>
<evidence type="ECO:0008006" key="3">
    <source>
        <dbReference type="Google" id="ProtNLM"/>
    </source>
</evidence>
<keyword evidence="2" id="KW-1185">Reference proteome</keyword>
<proteinExistence type="predicted"/>
<dbReference type="OrthoDB" id="6576929at2759"/>
<dbReference type="EMBL" id="VUJU01001261">
    <property type="protein sequence ID" value="KAF0766120.1"/>
    <property type="molecule type" value="Genomic_DNA"/>
</dbReference>
<comment type="caution">
    <text evidence="1">The sequence shown here is derived from an EMBL/GenBank/DDBJ whole genome shotgun (WGS) entry which is preliminary data.</text>
</comment>
<evidence type="ECO:0000313" key="1">
    <source>
        <dbReference type="EMBL" id="KAF0766120.1"/>
    </source>
</evidence>
<name>A0A6G0Z738_APHCR</name>
<gene>
    <name evidence="1" type="ORF">FWK35_00014016</name>
</gene>